<dbReference type="Proteomes" id="UP001281614">
    <property type="component" value="Unassembled WGS sequence"/>
</dbReference>
<evidence type="ECO:0000256" key="1">
    <source>
        <dbReference type="SAM" id="MobiDB-lite"/>
    </source>
</evidence>
<reference evidence="2" key="1">
    <citation type="submission" date="2023-02" db="EMBL/GenBank/DDBJ databases">
        <title>Colletotrichum kahawae CIFC_Que2 genome sequencing and assembly.</title>
        <authorList>
            <person name="Baroncelli R."/>
        </authorList>
    </citation>
    <scope>NUCLEOTIDE SEQUENCE</scope>
    <source>
        <strain evidence="2">CIFC_Que2</strain>
    </source>
</reference>
<organism evidence="2 3">
    <name type="scientific">Colletotrichum kahawae</name>
    <name type="common">Coffee berry disease fungus</name>
    <dbReference type="NCBI Taxonomy" id="34407"/>
    <lineage>
        <taxon>Eukaryota</taxon>
        <taxon>Fungi</taxon>
        <taxon>Dikarya</taxon>
        <taxon>Ascomycota</taxon>
        <taxon>Pezizomycotina</taxon>
        <taxon>Sordariomycetes</taxon>
        <taxon>Hypocreomycetidae</taxon>
        <taxon>Glomerellales</taxon>
        <taxon>Glomerellaceae</taxon>
        <taxon>Colletotrichum</taxon>
        <taxon>Colletotrichum gloeosporioides species complex</taxon>
    </lineage>
</organism>
<proteinExistence type="predicted"/>
<sequence>MALELQSNSSIFSTLLTYTTPFQPLTPTTLPPQTLKTITMAGFTLMFTPTAAVYGRSGYNKDGDEEENDKGRSGYNKDGNDDEDDKNKGRSGYNKDGDDEEDK</sequence>
<dbReference type="AlphaFoldDB" id="A0AAE0DC15"/>
<accession>A0AAE0DC15</accession>
<dbReference type="EMBL" id="VYYT01000035">
    <property type="protein sequence ID" value="KAK2775649.1"/>
    <property type="molecule type" value="Genomic_DNA"/>
</dbReference>
<feature type="compositionally biased region" description="Basic and acidic residues" evidence="1">
    <location>
        <begin position="85"/>
        <end position="96"/>
    </location>
</feature>
<protein>
    <submittedName>
        <fullName evidence="2">Uncharacterized protein</fullName>
    </submittedName>
</protein>
<gene>
    <name evidence="2" type="ORF">CKAH01_03535</name>
</gene>
<evidence type="ECO:0000313" key="3">
    <source>
        <dbReference type="Proteomes" id="UP001281614"/>
    </source>
</evidence>
<feature type="region of interest" description="Disordered" evidence="1">
    <location>
        <begin position="54"/>
        <end position="103"/>
    </location>
</feature>
<name>A0AAE0DC15_COLKA</name>
<keyword evidence="3" id="KW-1185">Reference proteome</keyword>
<comment type="caution">
    <text evidence="2">The sequence shown here is derived from an EMBL/GenBank/DDBJ whole genome shotgun (WGS) entry which is preliminary data.</text>
</comment>
<evidence type="ECO:0000313" key="2">
    <source>
        <dbReference type="EMBL" id="KAK2775649.1"/>
    </source>
</evidence>